<feature type="domain" description="Exoribonuclease phosphorolytic" evidence="8">
    <location>
        <begin position="43"/>
        <end position="93"/>
    </location>
</feature>
<evidence type="ECO:0000256" key="6">
    <source>
        <dbReference type="ARBA" id="ARBA00042523"/>
    </source>
</evidence>
<protein>
    <recommendedName>
        <fullName evidence="6">Ribosomal RNA-processing protein 42</fullName>
    </recommendedName>
</protein>
<keyword evidence="7" id="KW-0472">Membrane</keyword>
<dbReference type="PANTHER" id="PTHR11097">
    <property type="entry name" value="EXOSOME COMPLEX EXONUCLEASE RIBOSOMAL RNA PROCESSING PROTEIN"/>
    <property type="match status" value="1"/>
</dbReference>
<dbReference type="Pfam" id="PF03725">
    <property type="entry name" value="RNase_PH_C"/>
    <property type="match status" value="1"/>
</dbReference>
<evidence type="ECO:0000313" key="10">
    <source>
        <dbReference type="EMBL" id="KAF3427124.1"/>
    </source>
</evidence>
<dbReference type="GO" id="GO:0034475">
    <property type="term" value="P:U4 snRNA 3'-end processing"/>
    <property type="evidence" value="ECO:0007669"/>
    <property type="project" value="TreeGrafter"/>
</dbReference>
<evidence type="ECO:0000256" key="7">
    <source>
        <dbReference type="SAM" id="Phobius"/>
    </source>
</evidence>
<accession>A0A833W040</accession>
<dbReference type="Proteomes" id="UP000655588">
    <property type="component" value="Unassembled WGS sequence"/>
</dbReference>
<dbReference type="GO" id="GO:0000176">
    <property type="term" value="C:nuclear exosome (RNase complex)"/>
    <property type="evidence" value="ECO:0007669"/>
    <property type="project" value="TreeGrafter"/>
</dbReference>
<dbReference type="GO" id="GO:0000467">
    <property type="term" value="P:exonucleolytic trimming to generate mature 3'-end of 5.8S rRNA from tricistronic rRNA transcript (SSU-rRNA, 5.8S rRNA, LSU-rRNA)"/>
    <property type="evidence" value="ECO:0007669"/>
    <property type="project" value="TreeGrafter"/>
</dbReference>
<feature type="domain" description="Exoribonuclease phosphorolytic" evidence="8">
    <location>
        <begin position="123"/>
        <end position="204"/>
    </location>
</feature>
<dbReference type="InterPro" id="IPR027408">
    <property type="entry name" value="PNPase/RNase_PH_dom_sf"/>
</dbReference>
<feature type="domain" description="Exoribonuclease phosphorolytic" evidence="9">
    <location>
        <begin position="249"/>
        <end position="303"/>
    </location>
</feature>
<dbReference type="GO" id="GO:0034473">
    <property type="term" value="P:U1 snRNA 3'-end processing"/>
    <property type="evidence" value="ECO:0007669"/>
    <property type="project" value="TreeGrafter"/>
</dbReference>
<organism evidence="10 11">
    <name type="scientific">Frieseomelitta varia</name>
    <dbReference type="NCBI Taxonomy" id="561572"/>
    <lineage>
        <taxon>Eukaryota</taxon>
        <taxon>Metazoa</taxon>
        <taxon>Ecdysozoa</taxon>
        <taxon>Arthropoda</taxon>
        <taxon>Hexapoda</taxon>
        <taxon>Insecta</taxon>
        <taxon>Pterygota</taxon>
        <taxon>Neoptera</taxon>
        <taxon>Endopterygota</taxon>
        <taxon>Hymenoptera</taxon>
        <taxon>Apocrita</taxon>
        <taxon>Aculeata</taxon>
        <taxon>Apoidea</taxon>
        <taxon>Anthophila</taxon>
        <taxon>Apidae</taxon>
        <taxon>Frieseomelitta</taxon>
    </lineage>
</organism>
<dbReference type="GO" id="GO:0016075">
    <property type="term" value="P:rRNA catabolic process"/>
    <property type="evidence" value="ECO:0007669"/>
    <property type="project" value="TreeGrafter"/>
</dbReference>
<gene>
    <name evidence="10" type="ORF">E2986_09106</name>
</gene>
<dbReference type="InterPro" id="IPR001247">
    <property type="entry name" value="ExoRNase_PH_dom1"/>
</dbReference>
<comment type="subcellular location">
    <subcellularLocation>
        <location evidence="1">Cytoplasm</location>
    </subcellularLocation>
    <subcellularLocation>
        <location evidence="2">Nucleus</location>
        <location evidence="2">Nucleolus</location>
    </subcellularLocation>
</comment>
<keyword evidence="4" id="KW-0963">Cytoplasm</keyword>
<reference evidence="10" key="1">
    <citation type="submission" date="2019-11" db="EMBL/GenBank/DDBJ databases">
        <title>The nuclear and mitochondrial genomes of Frieseomelitta varia - a highly eusocial stingless bee (Meliponini) with a permanently sterile worker caste.</title>
        <authorList>
            <person name="Freitas F.C.P."/>
            <person name="Lourenco A.P."/>
            <person name="Nunes F.M.F."/>
            <person name="Paschoal A.R."/>
            <person name="Abreu F.C.P."/>
            <person name="Barbin F.O."/>
            <person name="Bataglia L."/>
            <person name="Cardoso-Junior C.A.M."/>
            <person name="Cervoni M.S."/>
            <person name="Silva S.R."/>
            <person name="Dalarmi F."/>
            <person name="Del Lama M.A."/>
            <person name="Depintor T.S."/>
            <person name="Ferreira K.M."/>
            <person name="Goria P.S."/>
            <person name="Jaskot M.C."/>
            <person name="Lago D.C."/>
            <person name="Luna-Lucena D."/>
            <person name="Moda L.M."/>
            <person name="Nascimento L."/>
            <person name="Pedrino M."/>
            <person name="Rabico F.O."/>
            <person name="Sanches F.C."/>
            <person name="Santos D.E."/>
            <person name="Santos C.G."/>
            <person name="Vieira J."/>
            <person name="Lopes T.F."/>
            <person name="Barchuk A.R."/>
            <person name="Hartfelder K."/>
            <person name="Simoes Z.L.P."/>
            <person name="Bitondi M.M.G."/>
            <person name="Pinheiro D.G."/>
        </authorList>
    </citation>
    <scope>NUCLEOTIDE SEQUENCE</scope>
    <source>
        <strain evidence="10">USP_RPSP 00005682</strain>
        <tissue evidence="10">Whole individual</tissue>
    </source>
</reference>
<comment type="caution">
    <text evidence="10">The sequence shown here is derived from an EMBL/GenBank/DDBJ whole genome shotgun (WGS) entry which is preliminary data.</text>
</comment>
<keyword evidence="7" id="KW-0812">Transmembrane</keyword>
<keyword evidence="11" id="KW-1185">Reference proteome</keyword>
<dbReference type="EMBL" id="WNWW01000275">
    <property type="protein sequence ID" value="KAF3427124.1"/>
    <property type="molecule type" value="Genomic_DNA"/>
</dbReference>
<evidence type="ECO:0000256" key="3">
    <source>
        <dbReference type="ARBA" id="ARBA00006678"/>
    </source>
</evidence>
<dbReference type="GO" id="GO:0005730">
    <property type="term" value="C:nucleolus"/>
    <property type="evidence" value="ECO:0007669"/>
    <property type="project" value="UniProtKB-SubCell"/>
</dbReference>
<proteinExistence type="inferred from homology"/>
<evidence type="ECO:0000313" key="11">
    <source>
        <dbReference type="Proteomes" id="UP000655588"/>
    </source>
</evidence>
<dbReference type="SUPFAM" id="SSF55666">
    <property type="entry name" value="Ribonuclease PH domain 2-like"/>
    <property type="match status" value="1"/>
</dbReference>
<dbReference type="Pfam" id="PF01138">
    <property type="entry name" value="RNase_PH"/>
    <property type="match status" value="2"/>
</dbReference>
<dbReference type="InterPro" id="IPR050590">
    <property type="entry name" value="Exosome_comp_Rrp42_subfam"/>
</dbReference>
<name>A0A833W040_9HYME</name>
<dbReference type="InterPro" id="IPR036345">
    <property type="entry name" value="ExoRNase_PH_dom2_sf"/>
</dbReference>
<dbReference type="Gene3D" id="3.30.230.70">
    <property type="entry name" value="GHMP Kinase, N-terminal domain"/>
    <property type="match status" value="1"/>
</dbReference>
<comment type="similarity">
    <text evidence="3">Belongs to the RNase PH family.</text>
</comment>
<keyword evidence="7" id="KW-1133">Transmembrane helix</keyword>
<dbReference type="GO" id="GO:0000177">
    <property type="term" value="C:cytoplasmic exosome (RNase complex)"/>
    <property type="evidence" value="ECO:0007669"/>
    <property type="project" value="TreeGrafter"/>
</dbReference>
<evidence type="ECO:0000256" key="2">
    <source>
        <dbReference type="ARBA" id="ARBA00004604"/>
    </source>
</evidence>
<dbReference type="GO" id="GO:0071028">
    <property type="term" value="P:nuclear mRNA surveillance"/>
    <property type="evidence" value="ECO:0007669"/>
    <property type="project" value="TreeGrafter"/>
</dbReference>
<dbReference type="PANTHER" id="PTHR11097:SF8">
    <property type="entry name" value="EXOSOME COMPLEX COMPONENT RRP42"/>
    <property type="match status" value="1"/>
</dbReference>
<dbReference type="GO" id="GO:0035925">
    <property type="term" value="F:mRNA 3'-UTR AU-rich region binding"/>
    <property type="evidence" value="ECO:0007669"/>
    <property type="project" value="TreeGrafter"/>
</dbReference>
<keyword evidence="5" id="KW-0271">Exosome</keyword>
<dbReference type="AlphaFoldDB" id="A0A833W040"/>
<evidence type="ECO:0000256" key="1">
    <source>
        <dbReference type="ARBA" id="ARBA00004496"/>
    </source>
</evidence>
<evidence type="ECO:0000259" key="9">
    <source>
        <dbReference type="Pfam" id="PF03725"/>
    </source>
</evidence>
<sequence>MAETVLSSGEKIFILHGIDAILSFLQFCNYKADFRNDGRRRCEYRSMEIETKLMPQTHGSARLHIGNTDILVGIKVELDIPHADKPNEGKLEFFVDWYVILLMVIIVVIECLVFFINFQIIIFSATATPAFEGKGGDDLATEISNVLTAAYQTRNAFDLKTLCILPHKKCWKIYVDVLILQCGGNLFDAVGIAVKAALNSTEIPKITAATLDGGEPDIELSDDSYDCIQLDTNISKERNFVLYLKYEIYIGDNYIVDPTLEEEVCSTSSIVMSILPNGKISSVVKLGYGSIQFNTFTKMLQMGEIIGLKLNKTLMDVLKEETQFGRQRRIFGFLK</sequence>
<dbReference type="GO" id="GO:0071035">
    <property type="term" value="P:nuclear polyadenylation-dependent rRNA catabolic process"/>
    <property type="evidence" value="ECO:0007669"/>
    <property type="project" value="TreeGrafter"/>
</dbReference>
<evidence type="ECO:0000256" key="5">
    <source>
        <dbReference type="ARBA" id="ARBA00022835"/>
    </source>
</evidence>
<dbReference type="CDD" id="cd11367">
    <property type="entry name" value="RNase_PH_RRP42"/>
    <property type="match status" value="1"/>
</dbReference>
<dbReference type="InterPro" id="IPR015847">
    <property type="entry name" value="ExoRNase_PH_dom2"/>
</dbReference>
<dbReference type="SUPFAM" id="SSF54211">
    <property type="entry name" value="Ribosomal protein S5 domain 2-like"/>
    <property type="match status" value="1"/>
</dbReference>
<dbReference type="GO" id="GO:0034476">
    <property type="term" value="P:U5 snRNA 3'-end processing"/>
    <property type="evidence" value="ECO:0007669"/>
    <property type="project" value="TreeGrafter"/>
</dbReference>
<feature type="transmembrane region" description="Helical" evidence="7">
    <location>
        <begin position="95"/>
        <end position="116"/>
    </location>
</feature>
<dbReference type="GO" id="GO:0071038">
    <property type="term" value="P:TRAMP-dependent tRNA surveillance pathway"/>
    <property type="evidence" value="ECO:0007669"/>
    <property type="project" value="TreeGrafter"/>
</dbReference>
<evidence type="ECO:0000259" key="8">
    <source>
        <dbReference type="Pfam" id="PF01138"/>
    </source>
</evidence>
<evidence type="ECO:0000256" key="4">
    <source>
        <dbReference type="ARBA" id="ARBA00022490"/>
    </source>
</evidence>
<dbReference type="InterPro" id="IPR020568">
    <property type="entry name" value="Ribosomal_Su5_D2-typ_SF"/>
</dbReference>